<evidence type="ECO:0000256" key="7">
    <source>
        <dbReference type="ARBA" id="ARBA00022618"/>
    </source>
</evidence>
<dbReference type="Pfam" id="PF22785">
    <property type="entry name" value="Tc-R-P"/>
    <property type="match status" value="1"/>
</dbReference>
<keyword evidence="12" id="KW-0469">Meiosis</keyword>
<accession>A0AAV2Z769</accession>
<protein>
    <recommendedName>
        <fullName evidence="4">protein-tyrosine-phosphatase</fullName>
        <ecNumber evidence="4">3.1.3.48</ecNumber>
    </recommendedName>
</protein>
<dbReference type="SMART" id="SM00404">
    <property type="entry name" value="PTPc_motif"/>
    <property type="match status" value="1"/>
</dbReference>
<dbReference type="CDD" id="cd14499">
    <property type="entry name" value="CDC14_C"/>
    <property type="match status" value="1"/>
</dbReference>
<comment type="caution">
    <text evidence="17">The sequence shown here is derived from an EMBL/GenBank/DDBJ whole genome shotgun (WGS) entry which is preliminary data.</text>
</comment>
<dbReference type="InterPro" id="IPR000387">
    <property type="entry name" value="Tyr_Pase_dom"/>
</dbReference>
<dbReference type="InterPro" id="IPR050561">
    <property type="entry name" value="PTP"/>
</dbReference>
<evidence type="ECO:0000256" key="1">
    <source>
        <dbReference type="ARBA" id="ARBA00004123"/>
    </source>
</evidence>
<dbReference type="InterPro" id="IPR029021">
    <property type="entry name" value="Prot-tyrosine_phosphatase-like"/>
</dbReference>
<comment type="similarity">
    <text evidence="3">Belongs to the protein-tyrosine phosphatase family. Non-receptor class CDC14 subfamily.</text>
</comment>
<dbReference type="CDD" id="cd17657">
    <property type="entry name" value="CDC14_N"/>
    <property type="match status" value="1"/>
</dbReference>
<name>A0AAV2Z769_9STRA</name>
<dbReference type="GO" id="GO:0051321">
    <property type="term" value="P:meiotic cell cycle"/>
    <property type="evidence" value="ECO:0007669"/>
    <property type="project" value="UniProtKB-KW"/>
</dbReference>
<evidence type="ECO:0000256" key="5">
    <source>
        <dbReference type="ARBA" id="ARBA00022490"/>
    </source>
</evidence>
<dbReference type="GO" id="GO:0004725">
    <property type="term" value="F:protein tyrosine phosphatase activity"/>
    <property type="evidence" value="ECO:0007669"/>
    <property type="project" value="UniProtKB-EC"/>
</dbReference>
<dbReference type="InterPro" id="IPR003595">
    <property type="entry name" value="Tyr_Pase_cat"/>
</dbReference>
<dbReference type="InterPro" id="IPR016130">
    <property type="entry name" value="Tyr_Pase_AS"/>
</dbReference>
<reference evidence="17" key="1">
    <citation type="submission" date="2022-11" db="EMBL/GenBank/DDBJ databases">
        <authorList>
            <person name="Morgan W.R."/>
            <person name="Tartar A."/>
        </authorList>
    </citation>
    <scope>NUCLEOTIDE SEQUENCE</scope>
    <source>
        <strain evidence="17">ARSEF 373</strain>
    </source>
</reference>
<evidence type="ECO:0000256" key="9">
    <source>
        <dbReference type="ARBA" id="ARBA00022801"/>
    </source>
</evidence>
<feature type="region of interest" description="Disordered" evidence="14">
    <location>
        <begin position="393"/>
        <end position="425"/>
    </location>
</feature>
<evidence type="ECO:0000256" key="8">
    <source>
        <dbReference type="ARBA" id="ARBA00022776"/>
    </source>
</evidence>
<evidence type="ECO:0000259" key="15">
    <source>
        <dbReference type="PROSITE" id="PS50054"/>
    </source>
</evidence>
<keyword evidence="9" id="KW-0378">Hydrolase</keyword>
<dbReference type="GO" id="GO:0005856">
    <property type="term" value="C:cytoskeleton"/>
    <property type="evidence" value="ECO:0007669"/>
    <property type="project" value="UniProtKB-ARBA"/>
</dbReference>
<dbReference type="PANTHER" id="PTHR23339">
    <property type="entry name" value="TYROSINE SPECIFIC PROTEIN PHOSPHATASE AND DUAL SPECIFICITY PROTEIN PHOSPHATASE"/>
    <property type="match status" value="1"/>
</dbReference>
<keyword evidence="13" id="KW-0131">Cell cycle</keyword>
<dbReference type="EMBL" id="DAKRPA010000030">
    <property type="protein sequence ID" value="DBA02557.1"/>
    <property type="molecule type" value="Genomic_DNA"/>
</dbReference>
<dbReference type="GO" id="GO:0051301">
    <property type="term" value="P:cell division"/>
    <property type="evidence" value="ECO:0007669"/>
    <property type="project" value="UniProtKB-KW"/>
</dbReference>
<dbReference type="GO" id="GO:0033554">
    <property type="term" value="P:cellular response to stress"/>
    <property type="evidence" value="ECO:0007669"/>
    <property type="project" value="UniProtKB-ARBA"/>
</dbReference>
<dbReference type="FunFam" id="3.90.190.10:FF:000038">
    <property type="entry name" value="Tyrosine-protein phosphatase CDC14"/>
    <property type="match status" value="1"/>
</dbReference>
<dbReference type="Gene3D" id="3.90.190.10">
    <property type="entry name" value="Protein tyrosine phosphatase superfamily"/>
    <property type="match status" value="2"/>
</dbReference>
<evidence type="ECO:0000259" key="16">
    <source>
        <dbReference type="PROSITE" id="PS50056"/>
    </source>
</evidence>
<evidence type="ECO:0000256" key="4">
    <source>
        <dbReference type="ARBA" id="ARBA00013064"/>
    </source>
</evidence>
<dbReference type="GO" id="GO:0031981">
    <property type="term" value="C:nuclear lumen"/>
    <property type="evidence" value="ECO:0007669"/>
    <property type="project" value="UniProtKB-ARBA"/>
</dbReference>
<keyword evidence="7" id="KW-0132">Cell division</keyword>
<keyword evidence="11" id="KW-0539">Nucleus</keyword>
<keyword evidence="5" id="KW-0963">Cytoplasm</keyword>
<dbReference type="GO" id="GO:0032954">
    <property type="term" value="P:regulation of cytokinetic process"/>
    <property type="evidence" value="ECO:0007669"/>
    <property type="project" value="UniProtKB-ARBA"/>
</dbReference>
<dbReference type="SUPFAM" id="SSF52799">
    <property type="entry name" value="(Phosphotyrosine protein) phosphatases II"/>
    <property type="match status" value="2"/>
</dbReference>
<evidence type="ECO:0000256" key="2">
    <source>
        <dbReference type="ARBA" id="ARBA00004496"/>
    </source>
</evidence>
<comment type="subcellular location">
    <subcellularLocation>
        <location evidence="2">Cytoplasm</location>
    </subcellularLocation>
    <subcellularLocation>
        <location evidence="1">Nucleus</location>
    </subcellularLocation>
</comment>
<dbReference type="PROSITE" id="PS00383">
    <property type="entry name" value="TYR_PHOSPHATASE_1"/>
    <property type="match status" value="1"/>
</dbReference>
<dbReference type="AlphaFoldDB" id="A0AAV2Z769"/>
<keyword evidence="18" id="KW-1185">Reference proteome</keyword>
<sequence>MASDPATCALLKDRISVLPGRLDFAVLPTSASTAKPLTAEANTVRNDEHSSDAPVLLCVDDDLVYARFFADFGPLNLAQTVRFCRRVDALLNEHAPPRVILCYSSEHPHKRANVMALLVLYLVLRQQHSPEQAWRPFKLLPPPFGFRDAACGICTYFISVLDCAKAVAKAVNTHIWSYDTFSLEDYEHDDLLEHGDMNWLLPGKLLAFSGPQRQRVALDHGRSTLLAEDYAKLFKHRGITCVVRFNEASTYDRRAFVNIGIRHLDMEYADGGVPSDDILNKFLRTVAREPGAVAVHCKAGLGRTGTHIAAYLMLKHRFSAAEAIAWCRICRPGSIVGPQQHFLQVKQRELWESTDAAMVHAQDGTPFARRQAQLQHARQADDAAAMAFASATTVPPPAPRASTPNKIKQSSSSKRLLPLPTMAPVPKHDHRAVTVAPPAHGHRQMRCR</sequence>
<keyword evidence="6" id="KW-0597">Phosphoprotein</keyword>
<dbReference type="PROSITE" id="PS50056">
    <property type="entry name" value="TYR_PHOSPHATASE_2"/>
    <property type="match status" value="1"/>
</dbReference>
<feature type="domain" description="Tyrosine-protein phosphatase" evidence="15">
    <location>
        <begin position="196"/>
        <end position="357"/>
    </location>
</feature>
<evidence type="ECO:0000313" key="17">
    <source>
        <dbReference type="EMBL" id="DBA02557.1"/>
    </source>
</evidence>
<organism evidence="17 18">
    <name type="scientific">Lagenidium giganteum</name>
    <dbReference type="NCBI Taxonomy" id="4803"/>
    <lineage>
        <taxon>Eukaryota</taxon>
        <taxon>Sar</taxon>
        <taxon>Stramenopiles</taxon>
        <taxon>Oomycota</taxon>
        <taxon>Peronosporomycetes</taxon>
        <taxon>Pythiales</taxon>
        <taxon>Pythiaceae</taxon>
    </lineage>
</organism>
<reference evidence="17" key="2">
    <citation type="journal article" date="2023" name="Microbiol Resour">
        <title>Decontamination and Annotation of the Draft Genome Sequence of the Oomycete Lagenidium giganteum ARSEF 373.</title>
        <authorList>
            <person name="Morgan W.R."/>
            <person name="Tartar A."/>
        </authorList>
    </citation>
    <scope>NUCLEOTIDE SEQUENCE</scope>
    <source>
        <strain evidence="17">ARSEF 373</strain>
    </source>
</reference>
<dbReference type="Proteomes" id="UP001146120">
    <property type="component" value="Unassembled WGS sequence"/>
</dbReference>
<dbReference type="GO" id="GO:0005737">
    <property type="term" value="C:cytoplasm"/>
    <property type="evidence" value="ECO:0007669"/>
    <property type="project" value="UniProtKB-SubCell"/>
</dbReference>
<evidence type="ECO:0000256" key="10">
    <source>
        <dbReference type="ARBA" id="ARBA00022912"/>
    </source>
</evidence>
<evidence type="ECO:0000256" key="6">
    <source>
        <dbReference type="ARBA" id="ARBA00022553"/>
    </source>
</evidence>
<evidence type="ECO:0000256" key="3">
    <source>
        <dbReference type="ARBA" id="ARBA00007315"/>
    </source>
</evidence>
<feature type="domain" description="Tyrosine specific protein phosphatases" evidence="16">
    <location>
        <begin position="280"/>
        <end position="342"/>
    </location>
</feature>
<keyword evidence="10" id="KW-0904">Protein phosphatase</keyword>
<dbReference type="GO" id="GO:0007096">
    <property type="term" value="P:regulation of exit from mitosis"/>
    <property type="evidence" value="ECO:0007669"/>
    <property type="project" value="UniProtKB-ARBA"/>
</dbReference>
<dbReference type="InterPro" id="IPR044506">
    <property type="entry name" value="CDC14_C"/>
</dbReference>
<evidence type="ECO:0000256" key="13">
    <source>
        <dbReference type="ARBA" id="ARBA00023306"/>
    </source>
</evidence>
<dbReference type="InterPro" id="IPR029260">
    <property type="entry name" value="DSPn"/>
</dbReference>
<keyword evidence="8" id="KW-0498">Mitosis</keyword>
<evidence type="ECO:0000256" key="12">
    <source>
        <dbReference type="ARBA" id="ARBA00023254"/>
    </source>
</evidence>
<evidence type="ECO:0000313" key="18">
    <source>
        <dbReference type="Proteomes" id="UP001146120"/>
    </source>
</evidence>
<dbReference type="Pfam" id="PF14671">
    <property type="entry name" value="DSPn"/>
    <property type="match status" value="1"/>
</dbReference>
<evidence type="ECO:0000256" key="14">
    <source>
        <dbReference type="SAM" id="MobiDB-lite"/>
    </source>
</evidence>
<dbReference type="InterPro" id="IPR020422">
    <property type="entry name" value="TYR_PHOSPHATASE_DUAL_dom"/>
</dbReference>
<dbReference type="GO" id="GO:0000278">
    <property type="term" value="P:mitotic cell cycle"/>
    <property type="evidence" value="ECO:0007669"/>
    <property type="project" value="UniProtKB-ARBA"/>
</dbReference>
<feature type="compositionally biased region" description="Polar residues" evidence="14">
    <location>
        <begin position="402"/>
        <end position="414"/>
    </location>
</feature>
<proteinExistence type="inferred from homology"/>
<evidence type="ECO:0000256" key="11">
    <source>
        <dbReference type="ARBA" id="ARBA00023242"/>
    </source>
</evidence>
<dbReference type="SMART" id="SM00195">
    <property type="entry name" value="DSPc"/>
    <property type="match status" value="1"/>
</dbReference>
<dbReference type="EC" id="3.1.3.48" evidence="4"/>
<dbReference type="PROSITE" id="PS50054">
    <property type="entry name" value="TYR_PHOSPHATASE_DUAL"/>
    <property type="match status" value="1"/>
</dbReference>
<gene>
    <name evidence="17" type="ORF">N0F65_011029</name>
</gene>